<dbReference type="EMBL" id="JANFXK010000004">
    <property type="protein sequence ID" value="MCQ4636218.1"/>
    <property type="molecule type" value="Genomic_DNA"/>
</dbReference>
<proteinExistence type="predicted"/>
<dbReference type="InterPro" id="IPR013783">
    <property type="entry name" value="Ig-like_fold"/>
</dbReference>
<sequence>MRKKTILAVLTACMMLFTLIPSASFAATERKELKSKVPVSAGIDEDYAEQLKQLALEWLDELYIESIQAKENYCADIWKEIQTSYKGMMESIASMSEEDLYVLLVDEEGGLGNDFNLLSMLGEMTWVRSTKQDLPGLKTSYQKEIEKQYKTYKASMYSDYYWDRIQDGRYVGLKLINGAQNFRTAISGYLTAMNAMENSYTREDLQDLRMQANADIKQYVNLGLDPARYTAYDWKRLTAIRDRAVREINAAEMMEEIVQIYMQAGKDYTAITSIEFPMEEYPILTELDKKLDRYVNSLDENLYTDQALEKIEEIYWIASDDLMYAESRAEAQTIYDKAISKMKAVPTKKKEIAAFKKKVPKIKSVKAVNSTTLKITWKKVSGANGYVVYKASSKKGKYKKVKTVKKGTKMNNTRLKKGKKYYYKVRAYKTVDKKKYYSKYSKVKKGIPVMR</sequence>
<feature type="chain" id="PRO_5047175394" evidence="1">
    <location>
        <begin position="27"/>
        <end position="451"/>
    </location>
</feature>
<keyword evidence="3" id="KW-1185">Reference proteome</keyword>
<dbReference type="RefSeq" id="WP_256131394.1">
    <property type="nucleotide sequence ID" value="NZ_JANFXK010000004.1"/>
</dbReference>
<evidence type="ECO:0000313" key="2">
    <source>
        <dbReference type="EMBL" id="MCQ4636218.1"/>
    </source>
</evidence>
<name>A0ABT1RM13_9FIRM</name>
<evidence type="ECO:0000256" key="1">
    <source>
        <dbReference type="SAM" id="SignalP"/>
    </source>
</evidence>
<protein>
    <submittedName>
        <fullName evidence="2">Fibronectin type III domain-containing protein</fullName>
    </submittedName>
</protein>
<comment type="caution">
    <text evidence="2">The sequence shown here is derived from an EMBL/GenBank/DDBJ whole genome shotgun (WGS) entry which is preliminary data.</text>
</comment>
<dbReference type="SUPFAM" id="SSF49265">
    <property type="entry name" value="Fibronectin type III"/>
    <property type="match status" value="1"/>
</dbReference>
<dbReference type="InterPro" id="IPR036116">
    <property type="entry name" value="FN3_sf"/>
</dbReference>
<evidence type="ECO:0000313" key="3">
    <source>
        <dbReference type="Proteomes" id="UP001524502"/>
    </source>
</evidence>
<dbReference type="Gene3D" id="2.60.40.10">
    <property type="entry name" value="Immunoglobulins"/>
    <property type="match status" value="1"/>
</dbReference>
<keyword evidence="1" id="KW-0732">Signal</keyword>
<dbReference type="Proteomes" id="UP001524502">
    <property type="component" value="Unassembled WGS sequence"/>
</dbReference>
<accession>A0ABT1RM13</accession>
<reference evidence="2 3" key="1">
    <citation type="submission" date="2022-06" db="EMBL/GenBank/DDBJ databases">
        <title>Isolation of gut microbiota from human fecal samples.</title>
        <authorList>
            <person name="Pamer E.G."/>
            <person name="Barat B."/>
            <person name="Waligurski E."/>
            <person name="Medina S."/>
            <person name="Paddock L."/>
            <person name="Mostad J."/>
        </authorList>
    </citation>
    <scope>NUCLEOTIDE SEQUENCE [LARGE SCALE GENOMIC DNA]</scope>
    <source>
        <strain evidence="2 3">SL.3.17</strain>
    </source>
</reference>
<organism evidence="2 3">
    <name type="scientific">Anaerovorax odorimutans</name>
    <dbReference type="NCBI Taxonomy" id="109327"/>
    <lineage>
        <taxon>Bacteria</taxon>
        <taxon>Bacillati</taxon>
        <taxon>Bacillota</taxon>
        <taxon>Clostridia</taxon>
        <taxon>Peptostreptococcales</taxon>
        <taxon>Anaerovoracaceae</taxon>
        <taxon>Anaerovorax</taxon>
    </lineage>
</organism>
<feature type="signal peptide" evidence="1">
    <location>
        <begin position="1"/>
        <end position="26"/>
    </location>
</feature>
<gene>
    <name evidence="2" type="ORF">NE619_05715</name>
</gene>